<proteinExistence type="predicted"/>
<reference evidence="3" key="1">
    <citation type="submission" date="2025-08" db="UniProtKB">
        <authorList>
            <consortium name="RefSeq"/>
        </authorList>
    </citation>
    <scope>IDENTIFICATION</scope>
    <source>
        <tissue evidence="3">Whole organism</tissue>
    </source>
</reference>
<keyword evidence="1" id="KW-0732">Signal</keyword>
<accession>A0A8B7PEL5</accession>
<feature type="signal peptide" evidence="1">
    <location>
        <begin position="1"/>
        <end position="19"/>
    </location>
</feature>
<protein>
    <submittedName>
        <fullName evidence="3">Uncharacterized protein LOC108679830</fullName>
    </submittedName>
</protein>
<organism evidence="2 3">
    <name type="scientific">Hyalella azteca</name>
    <name type="common">Amphipod</name>
    <dbReference type="NCBI Taxonomy" id="294128"/>
    <lineage>
        <taxon>Eukaryota</taxon>
        <taxon>Metazoa</taxon>
        <taxon>Ecdysozoa</taxon>
        <taxon>Arthropoda</taxon>
        <taxon>Crustacea</taxon>
        <taxon>Multicrustacea</taxon>
        <taxon>Malacostraca</taxon>
        <taxon>Eumalacostraca</taxon>
        <taxon>Peracarida</taxon>
        <taxon>Amphipoda</taxon>
        <taxon>Senticaudata</taxon>
        <taxon>Talitrida</taxon>
        <taxon>Talitroidea</taxon>
        <taxon>Hyalellidae</taxon>
        <taxon>Hyalella</taxon>
    </lineage>
</organism>
<dbReference type="Proteomes" id="UP000694843">
    <property type="component" value="Unplaced"/>
</dbReference>
<dbReference type="AlphaFoldDB" id="A0A8B7PEL5"/>
<keyword evidence="2" id="KW-1185">Reference proteome</keyword>
<name>A0A8B7PEL5_HYAAZ</name>
<evidence type="ECO:0000313" key="2">
    <source>
        <dbReference type="Proteomes" id="UP000694843"/>
    </source>
</evidence>
<dbReference type="KEGG" id="hazt:108679830"/>
<sequence>MLLRTVLLVAATLVVMVHGKFRVTPYPTESCKHFVPDPEFNKEIAASMAASCMKRPKVAAALSSYDGPEEDRYAEILLTCFAAKSHLIISTGLMVDYFMESVRLGVQGTRMESSVVAALSVCEPTLLQGKLIVPFMRCIQEKCVEE</sequence>
<evidence type="ECO:0000256" key="1">
    <source>
        <dbReference type="SAM" id="SignalP"/>
    </source>
</evidence>
<dbReference type="GeneID" id="108679830"/>
<feature type="chain" id="PRO_5034479795" evidence="1">
    <location>
        <begin position="20"/>
        <end position="146"/>
    </location>
</feature>
<dbReference type="RefSeq" id="XP_018024047.1">
    <property type="nucleotide sequence ID" value="XM_018168558.2"/>
</dbReference>
<gene>
    <name evidence="3" type="primary">LOC108679830</name>
</gene>
<evidence type="ECO:0000313" key="3">
    <source>
        <dbReference type="RefSeq" id="XP_018024047.1"/>
    </source>
</evidence>